<evidence type="ECO:0000313" key="3">
    <source>
        <dbReference type="Proteomes" id="UP000287651"/>
    </source>
</evidence>
<gene>
    <name evidence="2" type="ORF">B296_00053700</name>
</gene>
<proteinExistence type="predicted"/>
<comment type="caution">
    <text evidence="2">The sequence shown here is derived from an EMBL/GenBank/DDBJ whole genome shotgun (WGS) entry which is preliminary data.</text>
</comment>
<name>A0A426XA53_ENSVE</name>
<accession>A0A426XA53</accession>
<dbReference type="AlphaFoldDB" id="A0A426XA53"/>
<evidence type="ECO:0000256" key="1">
    <source>
        <dbReference type="SAM" id="MobiDB-lite"/>
    </source>
</evidence>
<evidence type="ECO:0000313" key="2">
    <source>
        <dbReference type="EMBL" id="RRT36367.1"/>
    </source>
</evidence>
<feature type="region of interest" description="Disordered" evidence="1">
    <location>
        <begin position="1"/>
        <end position="30"/>
    </location>
</feature>
<dbReference type="EMBL" id="AMZH03023699">
    <property type="protein sequence ID" value="RRT36367.1"/>
    <property type="molecule type" value="Genomic_DNA"/>
</dbReference>
<reference evidence="2 3" key="1">
    <citation type="journal article" date="2014" name="Agronomy (Basel)">
        <title>A Draft Genome Sequence for Ensete ventricosum, the Drought-Tolerant Tree Against Hunger.</title>
        <authorList>
            <person name="Harrison J."/>
            <person name="Moore K.A."/>
            <person name="Paszkiewicz K."/>
            <person name="Jones T."/>
            <person name="Grant M."/>
            <person name="Ambacheew D."/>
            <person name="Muzemil S."/>
            <person name="Studholme D.J."/>
        </authorList>
    </citation>
    <scope>NUCLEOTIDE SEQUENCE [LARGE SCALE GENOMIC DNA]</scope>
</reference>
<protein>
    <submittedName>
        <fullName evidence="2">Uncharacterized protein</fullName>
    </submittedName>
</protein>
<sequence>MVPLRVAPESMSATTEDSTVAGDSKGKGGALSGAVGVARKATYRSNVSLIEDVLLFGGSRGPSGEIKFGVTHTEEEHWQQGYDDEMRMESCGRSGGEVSREREGVADYAEQVIDNTPKGALEILILEGDQPLERYRGSSLLDSAQRLN</sequence>
<organism evidence="2 3">
    <name type="scientific">Ensete ventricosum</name>
    <name type="common">Abyssinian banana</name>
    <name type="synonym">Musa ensete</name>
    <dbReference type="NCBI Taxonomy" id="4639"/>
    <lineage>
        <taxon>Eukaryota</taxon>
        <taxon>Viridiplantae</taxon>
        <taxon>Streptophyta</taxon>
        <taxon>Embryophyta</taxon>
        <taxon>Tracheophyta</taxon>
        <taxon>Spermatophyta</taxon>
        <taxon>Magnoliopsida</taxon>
        <taxon>Liliopsida</taxon>
        <taxon>Zingiberales</taxon>
        <taxon>Musaceae</taxon>
        <taxon>Ensete</taxon>
    </lineage>
</organism>
<dbReference type="Proteomes" id="UP000287651">
    <property type="component" value="Unassembled WGS sequence"/>
</dbReference>